<comment type="caution">
    <text evidence="3">The sequence shown here is derived from an EMBL/GenBank/DDBJ whole genome shotgun (WGS) entry which is preliminary data.</text>
</comment>
<accession>A0A1R1PHU2</accession>
<proteinExistence type="predicted"/>
<dbReference type="PANTHER" id="PTHR24123:SF33">
    <property type="entry name" value="PROTEIN HOS4"/>
    <property type="match status" value="1"/>
</dbReference>
<dbReference type="SMART" id="SM00248">
    <property type="entry name" value="ANK"/>
    <property type="match status" value="6"/>
</dbReference>
<reference evidence="4" key="1">
    <citation type="submission" date="2017-01" db="EMBL/GenBank/DDBJ databases">
        <authorList>
            <person name="Wang Y."/>
            <person name="White M."/>
            <person name="Kvist S."/>
            <person name="Moncalvo J.-M."/>
        </authorList>
    </citation>
    <scope>NUCLEOTIDE SEQUENCE [LARGE SCALE GENOMIC DNA]</scope>
    <source>
        <strain evidence="4">COL-18-3</strain>
    </source>
</reference>
<keyword evidence="2" id="KW-0040">ANK repeat</keyword>
<name>A0A1R1PHU2_ZANCU</name>
<evidence type="ECO:0000313" key="3">
    <source>
        <dbReference type="EMBL" id="OMH80489.1"/>
    </source>
</evidence>
<sequence>MAYRTNSVDLIRLLLNNSDKLKGDLDENALKTAIKNNDYKLAKDIINKYPNTASIYCLEEAVRAGDVRTSRLLIEAGVDLFSPEFEGINISIESRDLDMLKLLLENGASVELIDQCATEKLCSIKNHEIAERLLELFGKNEGKLQAYDKTTIGMKPRFDKTMLCLIKVCQSHDQYNPDNNVEFNEFNEHLDLYEKVMVVVNSKRKDISDVFHSYYTSFCFSSLKSKISGACYDKLVDIVEYIVENGLQTTFSDTEHKEAGGFSYGEGLGMLNNRHYEMVKLELVDRNFEMLKLLVEYGMNVNSHDSLILRTAYKGGDINWINYFISKGIRLEGGSDGFDEAIRSNNIEVLEHWVRNGGVIPKNPEYECINMACLLGNFDMVKLLVESGVDLSDPERNGVRIACRLGLRRTLKYLLDNNAVVDGVPHYQVEDGRVKKSKTEIMVEMCFQLHILYPAFFIVFDHSPFPLSFAITWLI</sequence>
<evidence type="ECO:0000256" key="1">
    <source>
        <dbReference type="ARBA" id="ARBA00022737"/>
    </source>
</evidence>
<dbReference type="Gene3D" id="1.25.40.20">
    <property type="entry name" value="Ankyrin repeat-containing domain"/>
    <property type="match status" value="2"/>
</dbReference>
<dbReference type="EMBL" id="LSSK01001170">
    <property type="protein sequence ID" value="OMH80489.1"/>
    <property type="molecule type" value="Genomic_DNA"/>
</dbReference>
<dbReference type="InterPro" id="IPR036770">
    <property type="entry name" value="Ankyrin_rpt-contain_sf"/>
</dbReference>
<dbReference type="OrthoDB" id="194358at2759"/>
<dbReference type="Proteomes" id="UP000188320">
    <property type="component" value="Unassembled WGS sequence"/>
</dbReference>
<dbReference type="InterPro" id="IPR002110">
    <property type="entry name" value="Ankyrin_rpt"/>
</dbReference>
<evidence type="ECO:0000313" key="4">
    <source>
        <dbReference type="Proteomes" id="UP000188320"/>
    </source>
</evidence>
<keyword evidence="4" id="KW-1185">Reference proteome</keyword>
<dbReference type="PANTHER" id="PTHR24123">
    <property type="entry name" value="ANKYRIN REPEAT-CONTAINING"/>
    <property type="match status" value="1"/>
</dbReference>
<gene>
    <name evidence="3" type="ORF">AX774_g6072</name>
</gene>
<dbReference type="SUPFAM" id="SSF48403">
    <property type="entry name" value="Ankyrin repeat"/>
    <property type="match status" value="1"/>
</dbReference>
<evidence type="ECO:0000256" key="2">
    <source>
        <dbReference type="ARBA" id="ARBA00023043"/>
    </source>
</evidence>
<dbReference type="AlphaFoldDB" id="A0A1R1PHU2"/>
<protein>
    <submittedName>
        <fullName evidence="3">Putative ankyrin repeat protein L25</fullName>
    </submittedName>
</protein>
<keyword evidence="1" id="KW-0677">Repeat</keyword>
<organism evidence="3 4">
    <name type="scientific">Zancudomyces culisetae</name>
    <name type="common">Gut fungus</name>
    <name type="synonym">Smittium culisetae</name>
    <dbReference type="NCBI Taxonomy" id="1213189"/>
    <lineage>
        <taxon>Eukaryota</taxon>
        <taxon>Fungi</taxon>
        <taxon>Fungi incertae sedis</taxon>
        <taxon>Zoopagomycota</taxon>
        <taxon>Kickxellomycotina</taxon>
        <taxon>Harpellomycetes</taxon>
        <taxon>Harpellales</taxon>
        <taxon>Legeriomycetaceae</taxon>
        <taxon>Zancudomyces</taxon>
    </lineage>
</organism>
<dbReference type="InterPro" id="IPR051165">
    <property type="entry name" value="Multifunctional_ANK_Repeat"/>
</dbReference>